<sequence>MVTTPNSLVSKVLKAKYYPHESIFRCKIKQNSSWIWQSLMGERNLVEKGTYRKIGNGKSTKIWEDKWIPGNSQGKPTSAKPQHCTVNRVEELIQNYRWKRPLLFKLFKEEEAKRIMRIPSVWLIKKIGSSRHTMGMGSIQWPQLIRNWIAKETWHLTPLHWDGIEDQRGDFKKW</sequence>
<dbReference type="Proteomes" id="UP001652660">
    <property type="component" value="Chromosome 10c"/>
</dbReference>
<protein>
    <submittedName>
        <fullName evidence="2">Uncharacterized protein</fullName>
    </submittedName>
</protein>
<keyword evidence="1" id="KW-1185">Reference proteome</keyword>
<dbReference type="GeneID" id="140015965"/>
<gene>
    <name evidence="2" type="primary">LOC140015965</name>
</gene>
<name>A0ABM4VZC9_COFAR</name>
<proteinExistence type="predicted"/>
<accession>A0ABM4VZC9</accession>
<organism evidence="1 2">
    <name type="scientific">Coffea arabica</name>
    <name type="common">Arabian coffee</name>
    <dbReference type="NCBI Taxonomy" id="13443"/>
    <lineage>
        <taxon>Eukaryota</taxon>
        <taxon>Viridiplantae</taxon>
        <taxon>Streptophyta</taxon>
        <taxon>Embryophyta</taxon>
        <taxon>Tracheophyta</taxon>
        <taxon>Spermatophyta</taxon>
        <taxon>Magnoliopsida</taxon>
        <taxon>eudicotyledons</taxon>
        <taxon>Gunneridae</taxon>
        <taxon>Pentapetalae</taxon>
        <taxon>asterids</taxon>
        <taxon>lamiids</taxon>
        <taxon>Gentianales</taxon>
        <taxon>Rubiaceae</taxon>
        <taxon>Ixoroideae</taxon>
        <taxon>Gardenieae complex</taxon>
        <taxon>Bertiereae - Coffeeae clade</taxon>
        <taxon>Coffeeae</taxon>
        <taxon>Coffea</taxon>
    </lineage>
</organism>
<dbReference type="RefSeq" id="XP_071924903.1">
    <property type="nucleotide sequence ID" value="XM_072068802.1"/>
</dbReference>
<evidence type="ECO:0000313" key="2">
    <source>
        <dbReference type="RefSeq" id="XP_071924903.1"/>
    </source>
</evidence>
<evidence type="ECO:0000313" key="1">
    <source>
        <dbReference type="Proteomes" id="UP001652660"/>
    </source>
</evidence>
<reference evidence="2" key="1">
    <citation type="submission" date="2025-08" db="UniProtKB">
        <authorList>
            <consortium name="RefSeq"/>
        </authorList>
    </citation>
    <scope>IDENTIFICATION</scope>
    <source>
        <tissue evidence="2">Leaves</tissue>
    </source>
</reference>